<gene>
    <name evidence="1" type="ORF">O1611_g5569</name>
</gene>
<accession>A0ACC2JLD1</accession>
<protein>
    <submittedName>
        <fullName evidence="1">Uncharacterized protein</fullName>
    </submittedName>
</protein>
<name>A0ACC2JLD1_9PEZI</name>
<dbReference type="EMBL" id="JAPUUL010001197">
    <property type="protein sequence ID" value="KAJ8128068.1"/>
    <property type="molecule type" value="Genomic_DNA"/>
</dbReference>
<sequence length="438" mass="48807">MHSSNDSAWILRLSNELLLSVFEYDLTPATLTERALCCKRWNKLATLVLYKHVALTSTQKVSRWISTAPSSLDPTIETLTICITNVSTTSDVDVIAMEQLRLDLDQLPSRLRQMVKLRSFSVSTPERLNPGLQVSEISMAKLLHDVPETCSSLELAIKPRALVASPGEQKVHLCVLIRQLMPQLQFLRISLPCLCPESFGYVHSQSSTNTPVFTPAQAPNLRDCIFLLASPSGGGGIVRFDEPCNPDVSISGVKAFVECLLILVRSGQAPLLEKLWVFDALPKRGRNDNASYEAFVRRDILTQMSHTFPGNFITPPRIAHGFFIRMPAEDGGEDFVTTRQGAASIVERHAWMAATNGARLPATLMAKYRLPRQDCTVQARAEWSTNNKHSTPLWSNERTAGMKLLEGETGALREDRPALFRIPEGWRQDPLGFLERIS</sequence>
<keyword evidence="2" id="KW-1185">Reference proteome</keyword>
<dbReference type="Proteomes" id="UP001153332">
    <property type="component" value="Unassembled WGS sequence"/>
</dbReference>
<reference evidence="1" key="1">
    <citation type="submission" date="2022-12" db="EMBL/GenBank/DDBJ databases">
        <title>Genome Sequence of Lasiodiplodia mahajangana.</title>
        <authorList>
            <person name="Buettner E."/>
        </authorList>
    </citation>
    <scope>NUCLEOTIDE SEQUENCE</scope>
    <source>
        <strain evidence="1">VT137</strain>
    </source>
</reference>
<evidence type="ECO:0000313" key="1">
    <source>
        <dbReference type="EMBL" id="KAJ8128068.1"/>
    </source>
</evidence>
<evidence type="ECO:0000313" key="2">
    <source>
        <dbReference type="Proteomes" id="UP001153332"/>
    </source>
</evidence>
<organism evidence="1 2">
    <name type="scientific">Lasiodiplodia mahajangana</name>
    <dbReference type="NCBI Taxonomy" id="1108764"/>
    <lineage>
        <taxon>Eukaryota</taxon>
        <taxon>Fungi</taxon>
        <taxon>Dikarya</taxon>
        <taxon>Ascomycota</taxon>
        <taxon>Pezizomycotina</taxon>
        <taxon>Dothideomycetes</taxon>
        <taxon>Dothideomycetes incertae sedis</taxon>
        <taxon>Botryosphaeriales</taxon>
        <taxon>Botryosphaeriaceae</taxon>
        <taxon>Lasiodiplodia</taxon>
    </lineage>
</organism>
<proteinExistence type="predicted"/>
<comment type="caution">
    <text evidence="1">The sequence shown here is derived from an EMBL/GenBank/DDBJ whole genome shotgun (WGS) entry which is preliminary data.</text>
</comment>